<dbReference type="GeneID" id="8109243"/>
<comment type="similarity">
    <text evidence="1">Belongs to the flavin monoamine oxidase family.</text>
</comment>
<name>B8MQD1_TALSN</name>
<comment type="catalytic activity">
    <reaction evidence="3">
        <text>a secondary aliphatic amine + O2 + H2O = a primary amine + an aldehyde + H2O2</text>
        <dbReference type="Rhea" id="RHEA:26414"/>
        <dbReference type="ChEBI" id="CHEBI:15377"/>
        <dbReference type="ChEBI" id="CHEBI:15379"/>
        <dbReference type="ChEBI" id="CHEBI:16240"/>
        <dbReference type="ChEBI" id="CHEBI:17478"/>
        <dbReference type="ChEBI" id="CHEBI:58855"/>
        <dbReference type="ChEBI" id="CHEBI:65296"/>
        <dbReference type="EC" id="1.4.3.4"/>
    </reaction>
</comment>
<evidence type="ECO:0000256" key="2">
    <source>
        <dbReference type="ARBA" id="ARBA00012804"/>
    </source>
</evidence>
<organism evidence="6 7">
    <name type="scientific">Talaromyces stipitatus (strain ATCC 10500 / CBS 375.48 / QM 6759 / NRRL 1006)</name>
    <name type="common">Penicillium stipitatum</name>
    <dbReference type="NCBI Taxonomy" id="441959"/>
    <lineage>
        <taxon>Eukaryota</taxon>
        <taxon>Fungi</taxon>
        <taxon>Dikarya</taxon>
        <taxon>Ascomycota</taxon>
        <taxon>Pezizomycotina</taxon>
        <taxon>Eurotiomycetes</taxon>
        <taxon>Eurotiomycetidae</taxon>
        <taxon>Eurotiales</taxon>
        <taxon>Trichocomaceae</taxon>
        <taxon>Talaromyces</taxon>
        <taxon>Talaromyces sect. Talaromyces</taxon>
    </lineage>
</organism>
<evidence type="ECO:0000256" key="3">
    <source>
        <dbReference type="ARBA" id="ARBA00048448"/>
    </source>
</evidence>
<dbReference type="OrthoDB" id="7777654at2759"/>
<feature type="region of interest" description="Disordered" evidence="4">
    <location>
        <begin position="1"/>
        <end position="22"/>
    </location>
</feature>
<evidence type="ECO:0000256" key="4">
    <source>
        <dbReference type="SAM" id="MobiDB-lite"/>
    </source>
</evidence>
<keyword evidence="7" id="KW-1185">Reference proteome</keyword>
<dbReference type="EC" id="1.4.3.4" evidence="2"/>
<accession>B8MQD1</accession>
<reference evidence="7" key="1">
    <citation type="journal article" date="2015" name="Genome Announc.">
        <title>Genome sequence of the AIDS-associated pathogen Penicillium marneffei (ATCC18224) and its near taxonomic relative Talaromyces stipitatus (ATCC10500).</title>
        <authorList>
            <person name="Nierman W.C."/>
            <person name="Fedorova-Abrams N.D."/>
            <person name="Andrianopoulos A."/>
        </authorList>
    </citation>
    <scope>NUCLEOTIDE SEQUENCE [LARGE SCALE GENOMIC DNA]</scope>
    <source>
        <strain evidence="7">ATCC 10500 / CBS 375.48 / QM 6759 / NRRL 1006</strain>
    </source>
</reference>
<proteinExistence type="inferred from homology"/>
<dbReference type="PANTHER" id="PTHR43563:SF1">
    <property type="entry name" value="AMINE OXIDASE [FLAVIN-CONTAINING] B"/>
    <property type="match status" value="1"/>
</dbReference>
<dbReference type="STRING" id="441959.B8MQD1"/>
<dbReference type="PANTHER" id="PTHR43563">
    <property type="entry name" value="AMINE OXIDASE"/>
    <property type="match status" value="1"/>
</dbReference>
<protein>
    <recommendedName>
        <fullName evidence="2">monoamine oxidase</fullName>
        <ecNumber evidence="2">1.4.3.4</ecNumber>
    </recommendedName>
</protein>
<dbReference type="Proteomes" id="UP000001745">
    <property type="component" value="Unassembled WGS sequence"/>
</dbReference>
<gene>
    <name evidence="6" type="ORF">TSTA_058220</name>
</gene>
<dbReference type="InParanoid" id="B8MQD1"/>
<dbReference type="GO" id="GO:0097621">
    <property type="term" value="F:monoamine oxidase activity"/>
    <property type="evidence" value="ECO:0007669"/>
    <property type="project" value="UniProtKB-EC"/>
</dbReference>
<dbReference type="InterPro" id="IPR002937">
    <property type="entry name" value="Amino_oxidase"/>
</dbReference>
<evidence type="ECO:0000256" key="1">
    <source>
        <dbReference type="ARBA" id="ARBA00005995"/>
    </source>
</evidence>
<evidence type="ECO:0000313" key="6">
    <source>
        <dbReference type="EMBL" id="EED13333.1"/>
    </source>
</evidence>
<dbReference type="RefSeq" id="XP_002487444.1">
    <property type="nucleotide sequence ID" value="XM_002487399.1"/>
</dbReference>
<dbReference type="InterPro" id="IPR050703">
    <property type="entry name" value="Flavin_MAO"/>
</dbReference>
<dbReference type="InterPro" id="IPR036188">
    <property type="entry name" value="FAD/NAD-bd_sf"/>
</dbReference>
<dbReference type="Pfam" id="PF01593">
    <property type="entry name" value="Amino_oxidase"/>
    <property type="match status" value="1"/>
</dbReference>
<evidence type="ECO:0000259" key="5">
    <source>
        <dbReference type="Pfam" id="PF01593"/>
    </source>
</evidence>
<feature type="domain" description="Amine oxidase" evidence="5">
    <location>
        <begin position="56"/>
        <end position="100"/>
    </location>
</feature>
<dbReference type="Gene3D" id="3.50.50.60">
    <property type="entry name" value="FAD/NAD(P)-binding domain"/>
    <property type="match status" value="1"/>
</dbReference>
<dbReference type="EMBL" id="EQ962659">
    <property type="protein sequence ID" value="EED13333.1"/>
    <property type="molecule type" value="Genomic_DNA"/>
</dbReference>
<dbReference type="VEuPathDB" id="FungiDB:TSTA_058220"/>
<evidence type="ECO:0000313" key="7">
    <source>
        <dbReference type="Proteomes" id="UP000001745"/>
    </source>
</evidence>
<dbReference type="SUPFAM" id="SSF51905">
    <property type="entry name" value="FAD/NAD(P)-binding domain"/>
    <property type="match status" value="1"/>
</dbReference>
<dbReference type="eggNOG" id="KOG0029">
    <property type="taxonomic scope" value="Eukaryota"/>
</dbReference>
<dbReference type="HOGENOM" id="CLU_2293572_0_0_1"/>
<sequence length="101" mass="10810">MAPLSEGSFWTPTESMTGLGHAKDYDLGTGLETKTVQKSSPVLHDSYGVVVIGAGFTGVIAARELNQRHNLRVLLSEARDHIGGRTWTAKVLGEELEMGGT</sequence>
<dbReference type="PhylomeDB" id="B8MQD1"/>
<dbReference type="AlphaFoldDB" id="B8MQD1"/>